<evidence type="ECO:0000256" key="1">
    <source>
        <dbReference type="SAM" id="MobiDB-lite"/>
    </source>
</evidence>
<accession>A0A395M168</accession>
<feature type="chain" id="PRO_5017363551" evidence="2">
    <location>
        <begin position="18"/>
        <end position="59"/>
    </location>
</feature>
<dbReference type="Proteomes" id="UP000266389">
    <property type="component" value="Unassembled WGS sequence"/>
</dbReference>
<feature type="compositionally biased region" description="Basic residues" evidence="1">
    <location>
        <begin position="46"/>
        <end position="59"/>
    </location>
</feature>
<reference evidence="3 4" key="1">
    <citation type="journal article" date="2011" name="ISME J.">
        <title>Community ecology of hot spring cyanobacterial mats: predominant populations and their functional potential.</title>
        <authorList>
            <person name="Klatt C.G."/>
            <person name="Wood J.M."/>
            <person name="Rusch D.B."/>
            <person name="Bateson M.M."/>
            <person name="Hamamura N."/>
            <person name="Heidelberg J.F."/>
            <person name="Grossman A.R."/>
            <person name="Bhaya D."/>
            <person name="Cohan F.M."/>
            <person name="Kuhl M."/>
            <person name="Bryant D.A."/>
            <person name="Ward D.M."/>
        </authorList>
    </citation>
    <scope>NUCLEOTIDE SEQUENCE [LARGE SCALE GENOMIC DNA]</scope>
    <source>
        <strain evidence="3">OS</strain>
    </source>
</reference>
<keyword evidence="2" id="KW-0732">Signal</keyword>
<name>A0A395M168_9BACT</name>
<feature type="region of interest" description="Disordered" evidence="1">
    <location>
        <begin position="32"/>
        <end position="59"/>
    </location>
</feature>
<dbReference type="AlphaFoldDB" id="A0A395M168"/>
<sequence length="59" mass="6483">MKRILFATLMGSILLFAAISPSKAISFKPNQASVVADSTEGEKKAEKKKSKKKKKKSEQ</sequence>
<comment type="caution">
    <text evidence="3">The sequence shown here is derived from an EMBL/GenBank/DDBJ whole genome shotgun (WGS) entry which is preliminary data.</text>
</comment>
<proteinExistence type="predicted"/>
<evidence type="ECO:0000313" key="3">
    <source>
        <dbReference type="EMBL" id="RFM24533.1"/>
    </source>
</evidence>
<feature type="signal peptide" evidence="2">
    <location>
        <begin position="1"/>
        <end position="17"/>
    </location>
</feature>
<evidence type="ECO:0000256" key="2">
    <source>
        <dbReference type="SAM" id="SignalP"/>
    </source>
</evidence>
<dbReference type="EMBL" id="PHFL01000039">
    <property type="protein sequence ID" value="RFM24533.1"/>
    <property type="molecule type" value="Genomic_DNA"/>
</dbReference>
<organism evidence="3 4">
    <name type="scientific">Candidatus Thermochlorobacter aerophilus</name>
    <dbReference type="NCBI Taxonomy" id="1868324"/>
    <lineage>
        <taxon>Bacteria</taxon>
        <taxon>Pseudomonadati</taxon>
        <taxon>Chlorobiota</taxon>
        <taxon>Chlorobiia</taxon>
        <taxon>Chlorobiales</taxon>
        <taxon>Candidatus Thermochlorobacteriaceae</taxon>
        <taxon>Candidatus Thermochlorobacter</taxon>
    </lineage>
</organism>
<evidence type="ECO:0000313" key="4">
    <source>
        <dbReference type="Proteomes" id="UP000266389"/>
    </source>
</evidence>
<gene>
    <name evidence="3" type="ORF">D0433_05995</name>
</gene>
<protein>
    <submittedName>
        <fullName evidence="3">Uncharacterized protein</fullName>
    </submittedName>
</protein>